<dbReference type="AlphaFoldDB" id="A0A1B6L6E4"/>
<evidence type="ECO:0000313" key="2">
    <source>
        <dbReference type="EMBL" id="JAT19230.1"/>
    </source>
</evidence>
<evidence type="ECO:0008006" key="3">
    <source>
        <dbReference type="Google" id="ProtNLM"/>
    </source>
</evidence>
<accession>A0A1B6L6E4</accession>
<gene>
    <name evidence="2" type="ORF">g.53562</name>
</gene>
<feature type="compositionally biased region" description="Basic and acidic residues" evidence="1">
    <location>
        <begin position="8"/>
        <end position="30"/>
    </location>
</feature>
<evidence type="ECO:0000256" key="1">
    <source>
        <dbReference type="SAM" id="MobiDB-lite"/>
    </source>
</evidence>
<name>A0A1B6L6E4_9HEMI</name>
<reference evidence="2" key="1">
    <citation type="submission" date="2015-11" db="EMBL/GenBank/DDBJ databases">
        <title>De novo transcriptome assembly of four potential Pierce s Disease insect vectors from Arizona vineyards.</title>
        <authorList>
            <person name="Tassone E.E."/>
        </authorList>
    </citation>
    <scope>NUCLEOTIDE SEQUENCE</scope>
</reference>
<proteinExistence type="predicted"/>
<organism evidence="2">
    <name type="scientific">Graphocephala atropunctata</name>
    <dbReference type="NCBI Taxonomy" id="36148"/>
    <lineage>
        <taxon>Eukaryota</taxon>
        <taxon>Metazoa</taxon>
        <taxon>Ecdysozoa</taxon>
        <taxon>Arthropoda</taxon>
        <taxon>Hexapoda</taxon>
        <taxon>Insecta</taxon>
        <taxon>Pterygota</taxon>
        <taxon>Neoptera</taxon>
        <taxon>Paraneoptera</taxon>
        <taxon>Hemiptera</taxon>
        <taxon>Auchenorrhyncha</taxon>
        <taxon>Membracoidea</taxon>
        <taxon>Cicadellidae</taxon>
        <taxon>Cicadellinae</taxon>
        <taxon>Cicadellini</taxon>
        <taxon>Graphocephala</taxon>
    </lineage>
</organism>
<feature type="region of interest" description="Disordered" evidence="1">
    <location>
        <begin position="1"/>
        <end position="61"/>
    </location>
</feature>
<sequence length="185" mass="20620">EESCAGPAKEESCAGPAKEESCAGPGKEESCPGTMKQQPKKRFLQPPVRPTKKKRSTKEMAEEAYVVMKKLSKDKEEEDQPKDEYDVFGAHVACQIRNLSSKFYQATAKHRINQVLYDLEMEHLQGNFINTHSSSSSRSVSAPVSPYPEPTLQPYTSVALNLSSQQTKSSMKSQLIQLRLLLTVL</sequence>
<feature type="non-terminal residue" evidence="2">
    <location>
        <position position="1"/>
    </location>
</feature>
<dbReference type="EMBL" id="GEBQ01020747">
    <property type="protein sequence ID" value="JAT19230.1"/>
    <property type="molecule type" value="Transcribed_RNA"/>
</dbReference>
<protein>
    <recommendedName>
        <fullName evidence="3">BESS domain-containing protein</fullName>
    </recommendedName>
</protein>